<comment type="caution">
    <text evidence="5">The sequence shown here is derived from an EMBL/GenBank/DDBJ whole genome shotgun (WGS) entry which is preliminary data.</text>
</comment>
<dbReference type="CDD" id="cd02869">
    <property type="entry name" value="PseudoU_synth_RluA_like"/>
    <property type="match status" value="1"/>
</dbReference>
<evidence type="ECO:0000313" key="6">
    <source>
        <dbReference type="Proteomes" id="UP000709351"/>
    </source>
</evidence>
<dbReference type="GO" id="GO:0003723">
    <property type="term" value="F:RNA binding"/>
    <property type="evidence" value="ECO:0007669"/>
    <property type="project" value="InterPro"/>
</dbReference>
<reference evidence="5" key="1">
    <citation type="submission" date="2020-04" db="EMBL/GenBank/DDBJ databases">
        <title>Deep metagenomics examines the oral microbiome during advanced dental caries in children, revealing novel taxa and co-occurrences with host molecules.</title>
        <authorList>
            <person name="Baker J.L."/>
            <person name="Morton J.T."/>
            <person name="Dinis M."/>
            <person name="Alvarez R."/>
            <person name="Tran N.C."/>
            <person name="Knight R."/>
            <person name="Edlund A."/>
        </authorList>
    </citation>
    <scope>NUCLEOTIDE SEQUENCE</scope>
    <source>
        <strain evidence="5">JCVI_24_bin.2</strain>
    </source>
</reference>
<dbReference type="Proteomes" id="UP000709351">
    <property type="component" value="Unassembled WGS sequence"/>
</dbReference>
<evidence type="ECO:0000256" key="1">
    <source>
        <dbReference type="ARBA" id="ARBA00000073"/>
    </source>
</evidence>
<dbReference type="EMBL" id="JABZRD010000359">
    <property type="protein sequence ID" value="MBF1284080.1"/>
    <property type="molecule type" value="Genomic_DNA"/>
</dbReference>
<dbReference type="InterPro" id="IPR050188">
    <property type="entry name" value="RluA_PseudoU_synthase"/>
</dbReference>
<evidence type="ECO:0000256" key="3">
    <source>
        <dbReference type="ARBA" id="ARBA00033164"/>
    </source>
</evidence>
<dbReference type="GO" id="GO:0000455">
    <property type="term" value="P:enzyme-directed rRNA pseudouridine synthesis"/>
    <property type="evidence" value="ECO:0007669"/>
    <property type="project" value="TreeGrafter"/>
</dbReference>
<dbReference type="Pfam" id="PF00849">
    <property type="entry name" value="PseudoU_synth_2"/>
    <property type="match status" value="1"/>
</dbReference>
<dbReference type="AlphaFoldDB" id="A0A930DT09"/>
<feature type="domain" description="Pseudouridine synthase RsuA/RluA-like" evidence="4">
    <location>
        <begin position="3"/>
        <end position="63"/>
    </location>
</feature>
<dbReference type="Gene3D" id="3.30.2350.10">
    <property type="entry name" value="Pseudouridine synthase"/>
    <property type="match status" value="1"/>
</dbReference>
<evidence type="ECO:0000256" key="2">
    <source>
        <dbReference type="ARBA" id="ARBA00031870"/>
    </source>
</evidence>
<dbReference type="PANTHER" id="PTHR21600">
    <property type="entry name" value="MITOCHONDRIAL RNA PSEUDOURIDINE SYNTHASE"/>
    <property type="match status" value="1"/>
</dbReference>
<dbReference type="InterPro" id="IPR020103">
    <property type="entry name" value="PsdUridine_synth_cat_dom_sf"/>
</dbReference>
<comment type="catalytic activity">
    <reaction evidence="1">
        <text>a uridine in RNA = a pseudouridine in RNA</text>
        <dbReference type="Rhea" id="RHEA:48348"/>
        <dbReference type="Rhea" id="RHEA-COMP:12068"/>
        <dbReference type="Rhea" id="RHEA-COMP:12069"/>
        <dbReference type="ChEBI" id="CHEBI:65314"/>
        <dbReference type="ChEBI" id="CHEBI:65315"/>
    </reaction>
</comment>
<feature type="non-terminal residue" evidence="5">
    <location>
        <position position="1"/>
    </location>
</feature>
<accession>A0A930DT09</accession>
<dbReference type="GO" id="GO:0009982">
    <property type="term" value="F:pseudouridine synthase activity"/>
    <property type="evidence" value="ECO:0007669"/>
    <property type="project" value="InterPro"/>
</dbReference>
<sequence length="119" mass="13752">ILRISAPIQRVENEYMLREVHFQNGQEAVTNILSVEYFPEKDFSRIKLRLETGRTHQIRVHLSYIGCPLLGDSLYGGSAYTPYMERQALHSSSIEFLHPESGEKMQFEIPLPKDMEALL</sequence>
<dbReference type="GO" id="GO:0140098">
    <property type="term" value="F:catalytic activity, acting on RNA"/>
    <property type="evidence" value="ECO:0007669"/>
    <property type="project" value="UniProtKB-ARBA"/>
</dbReference>
<name>A0A930DT09_9FIRM</name>
<evidence type="ECO:0000313" key="5">
    <source>
        <dbReference type="EMBL" id="MBF1284080.1"/>
    </source>
</evidence>
<dbReference type="InterPro" id="IPR006145">
    <property type="entry name" value="PsdUridine_synth_RsuA/RluA"/>
</dbReference>
<gene>
    <name evidence="5" type="ORF">HXM93_06075</name>
</gene>
<protein>
    <recommendedName>
        <fullName evidence="2">RNA pseudouridylate synthase</fullName>
    </recommendedName>
    <alternativeName>
        <fullName evidence="3">RNA-uridine isomerase</fullName>
    </alternativeName>
</protein>
<proteinExistence type="predicted"/>
<organism evidence="5 6">
    <name type="scientific">Oribacterium parvum</name>
    <dbReference type="NCBI Taxonomy" id="1501329"/>
    <lineage>
        <taxon>Bacteria</taxon>
        <taxon>Bacillati</taxon>
        <taxon>Bacillota</taxon>
        <taxon>Clostridia</taxon>
        <taxon>Lachnospirales</taxon>
        <taxon>Lachnospiraceae</taxon>
        <taxon>Oribacterium</taxon>
    </lineage>
</organism>
<dbReference type="PANTHER" id="PTHR21600:SF35">
    <property type="entry name" value="PSEUDOURIDINE SYNTHASE"/>
    <property type="match status" value="1"/>
</dbReference>
<evidence type="ECO:0000259" key="4">
    <source>
        <dbReference type="Pfam" id="PF00849"/>
    </source>
</evidence>
<dbReference type="SUPFAM" id="SSF55120">
    <property type="entry name" value="Pseudouridine synthase"/>
    <property type="match status" value="1"/>
</dbReference>